<evidence type="ECO:0000256" key="1">
    <source>
        <dbReference type="SAM" id="SignalP"/>
    </source>
</evidence>
<gene>
    <name evidence="2" type="ORF">GCM10011314_29460</name>
</gene>
<reference evidence="2" key="1">
    <citation type="journal article" date="2014" name="Int. J. Syst. Evol. Microbiol.">
        <title>Complete genome sequence of Corynebacterium casei LMG S-19264T (=DSM 44701T), isolated from a smear-ripened cheese.</title>
        <authorList>
            <consortium name="US DOE Joint Genome Institute (JGI-PGF)"/>
            <person name="Walter F."/>
            <person name="Albersmeier A."/>
            <person name="Kalinowski J."/>
            <person name="Ruckert C."/>
        </authorList>
    </citation>
    <scope>NUCLEOTIDE SEQUENCE</scope>
    <source>
        <strain evidence="2">CGMCC 1.10749</strain>
    </source>
</reference>
<sequence length="142" mass="14616">MHRTTLRRAGLAIAATGTAAVLAAAPAMAHHCFVPMYSLDGAPSSANWFVMSAADGAMFEAGYEPACDAAVDAGYDALRAAGLPVGIKIFEKMTIGDPKHTGRMNPNGANGKGLEYFGAGSELPFQMVETFIEGAESADCAG</sequence>
<feature type="signal peptide" evidence="1">
    <location>
        <begin position="1"/>
        <end position="29"/>
    </location>
</feature>
<evidence type="ECO:0000313" key="2">
    <source>
        <dbReference type="EMBL" id="GGB87758.1"/>
    </source>
</evidence>
<dbReference type="AlphaFoldDB" id="A0A8H9KTM7"/>
<feature type="chain" id="PRO_5034818283" evidence="1">
    <location>
        <begin position="30"/>
        <end position="142"/>
    </location>
</feature>
<reference evidence="2" key="2">
    <citation type="submission" date="2020-09" db="EMBL/GenBank/DDBJ databases">
        <authorList>
            <person name="Sun Q."/>
            <person name="Zhou Y."/>
        </authorList>
    </citation>
    <scope>NUCLEOTIDE SEQUENCE</scope>
    <source>
        <strain evidence="2">CGMCC 1.10749</strain>
    </source>
</reference>
<dbReference type="RefSeq" id="WP_035947356.1">
    <property type="nucleotide sequence ID" value="NZ_BMEA01000003.1"/>
</dbReference>
<dbReference type="EMBL" id="BMEA01000003">
    <property type="protein sequence ID" value="GGB87758.1"/>
    <property type="molecule type" value="Genomic_DNA"/>
</dbReference>
<name>A0A8H9KTM7_9MICO</name>
<accession>A0A8H9KTM7</accession>
<protein>
    <submittedName>
        <fullName evidence="2">Uncharacterized protein</fullName>
    </submittedName>
</protein>
<comment type="caution">
    <text evidence="2">The sequence shown here is derived from an EMBL/GenBank/DDBJ whole genome shotgun (WGS) entry which is preliminary data.</text>
</comment>
<organism evidence="2 3">
    <name type="scientific">Knoellia flava</name>
    <dbReference type="NCBI Taxonomy" id="913969"/>
    <lineage>
        <taxon>Bacteria</taxon>
        <taxon>Bacillati</taxon>
        <taxon>Actinomycetota</taxon>
        <taxon>Actinomycetes</taxon>
        <taxon>Micrococcales</taxon>
        <taxon>Intrasporangiaceae</taxon>
        <taxon>Knoellia</taxon>
    </lineage>
</organism>
<proteinExistence type="predicted"/>
<evidence type="ECO:0000313" key="3">
    <source>
        <dbReference type="Proteomes" id="UP000628079"/>
    </source>
</evidence>
<keyword evidence="1" id="KW-0732">Signal</keyword>
<dbReference type="Proteomes" id="UP000628079">
    <property type="component" value="Unassembled WGS sequence"/>
</dbReference>